<dbReference type="AlphaFoldDB" id="S7TDA1"/>
<dbReference type="InterPro" id="IPR002780">
    <property type="entry name" value="Hyd_form_HypD"/>
</dbReference>
<evidence type="ECO:0000256" key="3">
    <source>
        <dbReference type="ARBA" id="ARBA00023004"/>
    </source>
</evidence>
<dbReference type="GO" id="GO:0051539">
    <property type="term" value="F:4 iron, 4 sulfur cluster binding"/>
    <property type="evidence" value="ECO:0007669"/>
    <property type="project" value="TreeGrafter"/>
</dbReference>
<dbReference type="Gene3D" id="3.40.50.11750">
    <property type="entry name" value="HypD, alpha/beta domain 1"/>
    <property type="match status" value="2"/>
</dbReference>
<organism evidence="4 5">
    <name type="scientific">Alkalidesulfovibrio alkalitolerans DSM 16529</name>
    <dbReference type="NCBI Taxonomy" id="1121439"/>
    <lineage>
        <taxon>Bacteria</taxon>
        <taxon>Pseudomonadati</taxon>
        <taxon>Thermodesulfobacteriota</taxon>
        <taxon>Desulfovibrionia</taxon>
        <taxon>Desulfovibrionales</taxon>
        <taxon>Desulfovibrionaceae</taxon>
        <taxon>Alkalidesulfovibrio</taxon>
    </lineage>
</organism>
<dbReference type="EMBL" id="ATHI01000007">
    <property type="protein sequence ID" value="EPR34631.1"/>
    <property type="molecule type" value="Genomic_DNA"/>
</dbReference>
<dbReference type="RefSeq" id="WP_020886558.1">
    <property type="nucleotide sequence ID" value="NZ_ATHI01000007.1"/>
</dbReference>
<dbReference type="OrthoDB" id="9770424at2"/>
<dbReference type="eggNOG" id="COG0409">
    <property type="taxonomic scope" value="Bacteria"/>
</dbReference>
<evidence type="ECO:0000256" key="2">
    <source>
        <dbReference type="ARBA" id="ARBA00022723"/>
    </source>
</evidence>
<dbReference type="STRING" id="1121439.dsat_2673"/>
<dbReference type="GO" id="GO:0005506">
    <property type="term" value="F:iron ion binding"/>
    <property type="evidence" value="ECO:0007669"/>
    <property type="project" value="TreeGrafter"/>
</dbReference>
<keyword evidence="2" id="KW-0479">Metal-binding</keyword>
<dbReference type="Proteomes" id="UP000014975">
    <property type="component" value="Unassembled WGS sequence"/>
</dbReference>
<dbReference type="NCBIfam" id="TIGR00075">
    <property type="entry name" value="hypD"/>
    <property type="match status" value="1"/>
</dbReference>
<accession>S7TDA1</accession>
<keyword evidence="3" id="KW-0408">Iron</keyword>
<proteinExistence type="inferred from homology"/>
<evidence type="ECO:0000313" key="5">
    <source>
        <dbReference type="Proteomes" id="UP000014975"/>
    </source>
</evidence>
<reference evidence="4 5" key="1">
    <citation type="journal article" date="2013" name="Genome Announc.">
        <title>Draft genome sequences for three mercury-methylating, sulfate-reducing bacteria.</title>
        <authorList>
            <person name="Brown S.D."/>
            <person name="Hurt R.A.Jr."/>
            <person name="Gilmour C.C."/>
            <person name="Elias D.A."/>
        </authorList>
    </citation>
    <scope>NUCLEOTIDE SEQUENCE [LARGE SCALE GENOMIC DNA]</scope>
    <source>
        <strain evidence="4 5">DSM 16529</strain>
    </source>
</reference>
<dbReference type="Pfam" id="PF01924">
    <property type="entry name" value="HypD"/>
    <property type="match status" value="1"/>
</dbReference>
<evidence type="ECO:0000256" key="1">
    <source>
        <dbReference type="ARBA" id="ARBA00007888"/>
    </source>
</evidence>
<dbReference type="InterPro" id="IPR042244">
    <property type="entry name" value="HypD_2_sf"/>
</dbReference>
<gene>
    <name evidence="4" type="ORF">dsat_2673</name>
</gene>
<dbReference type="Gene3D" id="6.10.20.100">
    <property type="match status" value="1"/>
</dbReference>
<dbReference type="PATRIC" id="fig|1121439.3.peg.1077"/>
<protein>
    <submittedName>
        <fullName evidence="4">Hydrogenase expression/formation protein HypD</fullName>
    </submittedName>
</protein>
<dbReference type="PANTHER" id="PTHR30149">
    <property type="entry name" value="HYDROGENASE PROTEIN ASSEMBLY PROTEIN HYPD"/>
    <property type="match status" value="1"/>
</dbReference>
<dbReference type="GO" id="GO:0070025">
    <property type="term" value="F:carbon monoxide binding"/>
    <property type="evidence" value="ECO:0007669"/>
    <property type="project" value="TreeGrafter"/>
</dbReference>
<sequence>MDLFAGFRDPAIARALLEKIRGETRGVRFMEVCGTHTVAIFQSGLHSLLPENIVHLTGPGCPVCVTHDAEVAAYLEAAAKDKVIIATFGDLMKVPGPGGASLKSAQADGARVKVVYSPSDALALARDNPDDTVVFIGVGFETTAPGMAATVKMARAEGLSNFKVLSFHKLVPPALEALLSDPGMEIEAFILPGHVSAVIGAGAYRPLAEKFKVPAVVAGFEPLDILQGLIILIEMLREGRHGVVNQYTRVVTEDGNAKARALVAEVFETSDALWRGIGTIPGSGLTFAKEYADFDALAALGIELKETPPIKGCMCGDVLKGKLAPNKCPLFKKACTPARPVGPCMVSSEGSCAAYFKYNLES</sequence>
<dbReference type="InterPro" id="IPR042243">
    <property type="entry name" value="HypD_1"/>
</dbReference>
<dbReference type="GO" id="GO:0051604">
    <property type="term" value="P:protein maturation"/>
    <property type="evidence" value="ECO:0007669"/>
    <property type="project" value="TreeGrafter"/>
</dbReference>
<comment type="caution">
    <text evidence="4">The sequence shown here is derived from an EMBL/GenBank/DDBJ whole genome shotgun (WGS) entry which is preliminary data.</text>
</comment>
<evidence type="ECO:0000313" key="4">
    <source>
        <dbReference type="EMBL" id="EPR34631.1"/>
    </source>
</evidence>
<dbReference type="PIRSF" id="PIRSF005622">
    <property type="entry name" value="Hydrgn_mat_hypD"/>
    <property type="match status" value="1"/>
</dbReference>
<comment type="similarity">
    <text evidence="1">Belongs to the HypD family.</text>
</comment>
<keyword evidence="5" id="KW-1185">Reference proteome</keyword>
<dbReference type="PANTHER" id="PTHR30149:SF0">
    <property type="entry name" value="HYDROGENASE MATURATION FACTOR HYPD"/>
    <property type="match status" value="1"/>
</dbReference>
<name>S7TDA1_9BACT</name>